<name>A0A4S2DN04_9CLOT</name>
<feature type="transmembrane region" description="Helical" evidence="1">
    <location>
        <begin position="31"/>
        <end position="51"/>
    </location>
</feature>
<protein>
    <submittedName>
        <fullName evidence="2">DUF2809 domain-containing protein</fullName>
    </submittedName>
</protein>
<feature type="transmembrane region" description="Helical" evidence="1">
    <location>
        <begin position="88"/>
        <end position="115"/>
    </location>
</feature>
<feature type="transmembrane region" description="Helical" evidence="1">
    <location>
        <begin position="7"/>
        <end position="25"/>
    </location>
</feature>
<evidence type="ECO:0000313" key="3">
    <source>
        <dbReference type="Proteomes" id="UP000306888"/>
    </source>
</evidence>
<keyword evidence="3" id="KW-1185">Reference proteome</keyword>
<keyword evidence="1" id="KW-1133">Transmembrane helix</keyword>
<evidence type="ECO:0000313" key="2">
    <source>
        <dbReference type="EMBL" id="TGY43709.1"/>
    </source>
</evidence>
<gene>
    <name evidence="2" type="ORF">E5347_02525</name>
</gene>
<dbReference type="Proteomes" id="UP000306888">
    <property type="component" value="Unassembled WGS sequence"/>
</dbReference>
<keyword evidence="1" id="KW-0472">Membrane</keyword>
<accession>A0A4S2DN04</accession>
<dbReference type="RefSeq" id="WP_136004303.1">
    <property type="nucleotide sequence ID" value="NZ_SRYR01000001.1"/>
</dbReference>
<sequence length="126" mass="14853">MKINYKYLISFIILFMIEVIIALFIDDKIIRPYIGDILVIILMYTFIRSFIKKPIKFLSIYLFVFATFVEIIQYFKILELIGLQNNKILSIILGSTFDIKDVLCYLIGSIILLVFDNRNTLKEKLL</sequence>
<dbReference type="OrthoDB" id="5360192at2"/>
<dbReference type="AlphaFoldDB" id="A0A4S2DN04"/>
<dbReference type="InterPro" id="IPR021257">
    <property type="entry name" value="DUF2809"/>
</dbReference>
<proteinExistence type="predicted"/>
<keyword evidence="1" id="KW-0812">Transmembrane</keyword>
<organism evidence="2 3">
    <name type="scientific">Clostridium sartagoforme</name>
    <dbReference type="NCBI Taxonomy" id="84031"/>
    <lineage>
        <taxon>Bacteria</taxon>
        <taxon>Bacillati</taxon>
        <taxon>Bacillota</taxon>
        <taxon>Clostridia</taxon>
        <taxon>Eubacteriales</taxon>
        <taxon>Clostridiaceae</taxon>
        <taxon>Clostridium</taxon>
    </lineage>
</organism>
<dbReference type="Pfam" id="PF10990">
    <property type="entry name" value="DUF2809"/>
    <property type="match status" value="1"/>
</dbReference>
<comment type="caution">
    <text evidence="2">The sequence shown here is derived from an EMBL/GenBank/DDBJ whole genome shotgun (WGS) entry which is preliminary data.</text>
</comment>
<dbReference type="EMBL" id="SRYR01000001">
    <property type="protein sequence ID" value="TGY43709.1"/>
    <property type="molecule type" value="Genomic_DNA"/>
</dbReference>
<feature type="transmembrane region" description="Helical" evidence="1">
    <location>
        <begin position="58"/>
        <end position="76"/>
    </location>
</feature>
<evidence type="ECO:0000256" key="1">
    <source>
        <dbReference type="SAM" id="Phobius"/>
    </source>
</evidence>
<reference evidence="2 3" key="1">
    <citation type="submission" date="2019-04" db="EMBL/GenBank/DDBJ databases">
        <title>Microbes associate with the intestines of laboratory mice.</title>
        <authorList>
            <person name="Navarre W."/>
            <person name="Wong E."/>
            <person name="Huang K."/>
            <person name="Tropini C."/>
            <person name="Ng K."/>
            <person name="Yu B."/>
        </authorList>
    </citation>
    <scope>NUCLEOTIDE SEQUENCE [LARGE SCALE GENOMIC DNA]</scope>
    <source>
        <strain evidence="2 3">NM50_B9-20</strain>
    </source>
</reference>